<dbReference type="Gene3D" id="3.40.50.2000">
    <property type="entry name" value="Glycogen Phosphorylase B"/>
    <property type="match status" value="2"/>
</dbReference>
<protein>
    <recommendedName>
        <fullName evidence="5">Glycosyltransferase subfamily 4-like N-terminal domain-containing protein</fullName>
    </recommendedName>
</protein>
<reference evidence="3 4" key="1">
    <citation type="journal article" date="2016" name="Nat. Commun.">
        <title>Thousands of microbial genomes shed light on interconnected biogeochemical processes in an aquifer system.</title>
        <authorList>
            <person name="Anantharaman K."/>
            <person name="Brown C.T."/>
            <person name="Hug L.A."/>
            <person name="Sharon I."/>
            <person name="Castelle C.J."/>
            <person name="Probst A.J."/>
            <person name="Thomas B.C."/>
            <person name="Singh A."/>
            <person name="Wilkins M.J."/>
            <person name="Karaoz U."/>
            <person name="Brodie E.L."/>
            <person name="Williams K.H."/>
            <person name="Hubbard S.S."/>
            <person name="Banfield J.F."/>
        </authorList>
    </citation>
    <scope>NUCLEOTIDE SEQUENCE [LARGE SCALE GENOMIC DNA]</scope>
</reference>
<proteinExistence type="predicted"/>
<name>A0A1G1XA17_9BACT</name>
<dbReference type="Pfam" id="PF00534">
    <property type="entry name" value="Glycos_transf_1"/>
    <property type="match status" value="1"/>
</dbReference>
<dbReference type="PANTHER" id="PTHR45947">
    <property type="entry name" value="SULFOQUINOVOSYL TRANSFERASE SQD2"/>
    <property type="match status" value="1"/>
</dbReference>
<dbReference type="GO" id="GO:0016757">
    <property type="term" value="F:glycosyltransferase activity"/>
    <property type="evidence" value="ECO:0007669"/>
    <property type="project" value="InterPro"/>
</dbReference>
<accession>A0A1G1XA17</accession>
<evidence type="ECO:0000313" key="4">
    <source>
        <dbReference type="Proteomes" id="UP000177941"/>
    </source>
</evidence>
<sequence length="394" mass="43740">MHILVATDTYFPHVNGNSIFTQRLVKGLIARGHTATIIAPSRGFWDEEYELDGAKIYGIGSIPLIPAMGFRACIPKLIQWRIDQILHEERPDVIHVQGHFPISAAAMDSEESKNIPIVGTNHFMPDNLTHYLHLPEQWEDLAKQWTWKQCCKAFSRMDAVTTPTKIAARLLYEAGFEKDILPISCGIDLEKFVAGDRLVSGKKWNLPDVPRFLFVGRLDEEKHVDQIIRAFAHARKDTPMCLVFGGKGVLFEELKTLAVELRVAQDVFFLGYVADDDLPELYSAADCFVIASTAELQSIATMEAMSSSLPVIGVDAAALPDLIHDGENGRLVAPGDIDALANAMREIATDPDKRAQFGKASRTAIEPHAIAHTIALYEELYRSVIAKKQAALLR</sequence>
<dbReference type="Pfam" id="PF13439">
    <property type="entry name" value="Glyco_transf_4"/>
    <property type="match status" value="1"/>
</dbReference>
<organism evidence="3 4">
    <name type="scientific">Candidatus Andersenbacteria bacterium RIFCSPHIGHO2_12_FULL_45_11b</name>
    <dbReference type="NCBI Taxonomy" id="1797282"/>
    <lineage>
        <taxon>Bacteria</taxon>
        <taxon>Candidatus Anderseniibacteriota</taxon>
    </lineage>
</organism>
<evidence type="ECO:0000313" key="3">
    <source>
        <dbReference type="EMBL" id="OGY36410.1"/>
    </source>
</evidence>
<gene>
    <name evidence="3" type="ORF">A3E36_01480</name>
</gene>
<feature type="domain" description="Glycosyltransferase subfamily 4-like N-terminal" evidence="2">
    <location>
        <begin position="15"/>
        <end position="191"/>
    </location>
</feature>
<dbReference type="PANTHER" id="PTHR45947:SF3">
    <property type="entry name" value="SULFOQUINOVOSYL TRANSFERASE SQD2"/>
    <property type="match status" value="1"/>
</dbReference>
<dbReference type="EMBL" id="MHHS01000035">
    <property type="protein sequence ID" value="OGY36410.1"/>
    <property type="molecule type" value="Genomic_DNA"/>
</dbReference>
<comment type="caution">
    <text evidence="3">The sequence shown here is derived from an EMBL/GenBank/DDBJ whole genome shotgun (WGS) entry which is preliminary data.</text>
</comment>
<dbReference type="InterPro" id="IPR050194">
    <property type="entry name" value="Glycosyltransferase_grp1"/>
</dbReference>
<evidence type="ECO:0008006" key="5">
    <source>
        <dbReference type="Google" id="ProtNLM"/>
    </source>
</evidence>
<dbReference type="Proteomes" id="UP000177941">
    <property type="component" value="Unassembled WGS sequence"/>
</dbReference>
<dbReference type="SUPFAM" id="SSF53756">
    <property type="entry name" value="UDP-Glycosyltransferase/glycogen phosphorylase"/>
    <property type="match status" value="1"/>
</dbReference>
<evidence type="ECO:0000259" key="1">
    <source>
        <dbReference type="Pfam" id="PF00534"/>
    </source>
</evidence>
<dbReference type="InterPro" id="IPR028098">
    <property type="entry name" value="Glyco_trans_4-like_N"/>
</dbReference>
<feature type="domain" description="Glycosyl transferase family 1" evidence="1">
    <location>
        <begin position="208"/>
        <end position="362"/>
    </location>
</feature>
<dbReference type="AlphaFoldDB" id="A0A1G1XA17"/>
<dbReference type="InterPro" id="IPR001296">
    <property type="entry name" value="Glyco_trans_1"/>
</dbReference>
<evidence type="ECO:0000259" key="2">
    <source>
        <dbReference type="Pfam" id="PF13439"/>
    </source>
</evidence>